<gene>
    <name evidence="2" type="ORF">HPB52_001088</name>
</gene>
<keyword evidence="3" id="KW-1185">Reference proteome</keyword>
<dbReference type="VEuPathDB" id="VectorBase:RSAN_025760"/>
<feature type="compositionally biased region" description="Basic and acidic residues" evidence="1">
    <location>
        <begin position="338"/>
        <end position="357"/>
    </location>
</feature>
<feature type="compositionally biased region" description="Basic and acidic residues" evidence="1">
    <location>
        <begin position="69"/>
        <end position="79"/>
    </location>
</feature>
<proteinExistence type="predicted"/>
<feature type="compositionally biased region" description="Basic residues" evidence="1">
    <location>
        <begin position="177"/>
        <end position="188"/>
    </location>
</feature>
<dbReference type="Proteomes" id="UP000821837">
    <property type="component" value="Chromosome 1"/>
</dbReference>
<accession>A0A9D4QFZ1</accession>
<dbReference type="AlphaFoldDB" id="A0A9D4QFZ1"/>
<protein>
    <submittedName>
        <fullName evidence="2">Uncharacterized protein</fullName>
    </submittedName>
</protein>
<reference evidence="2" key="1">
    <citation type="journal article" date="2020" name="Cell">
        <title>Large-Scale Comparative Analyses of Tick Genomes Elucidate Their Genetic Diversity and Vector Capacities.</title>
        <authorList>
            <consortium name="Tick Genome and Microbiome Consortium (TIGMIC)"/>
            <person name="Jia N."/>
            <person name="Wang J."/>
            <person name="Shi W."/>
            <person name="Du L."/>
            <person name="Sun Y."/>
            <person name="Zhan W."/>
            <person name="Jiang J.F."/>
            <person name="Wang Q."/>
            <person name="Zhang B."/>
            <person name="Ji P."/>
            <person name="Bell-Sakyi L."/>
            <person name="Cui X.M."/>
            <person name="Yuan T.T."/>
            <person name="Jiang B.G."/>
            <person name="Yang W.F."/>
            <person name="Lam T.T."/>
            <person name="Chang Q.C."/>
            <person name="Ding S.J."/>
            <person name="Wang X.J."/>
            <person name="Zhu J.G."/>
            <person name="Ruan X.D."/>
            <person name="Zhao L."/>
            <person name="Wei J.T."/>
            <person name="Ye R.Z."/>
            <person name="Que T.C."/>
            <person name="Du C.H."/>
            <person name="Zhou Y.H."/>
            <person name="Cheng J.X."/>
            <person name="Dai P.F."/>
            <person name="Guo W.B."/>
            <person name="Han X.H."/>
            <person name="Huang E.J."/>
            <person name="Li L.F."/>
            <person name="Wei W."/>
            <person name="Gao Y.C."/>
            <person name="Liu J.Z."/>
            <person name="Shao H.Z."/>
            <person name="Wang X."/>
            <person name="Wang C.C."/>
            <person name="Yang T.C."/>
            <person name="Huo Q.B."/>
            <person name="Li W."/>
            <person name="Chen H.Y."/>
            <person name="Chen S.E."/>
            <person name="Zhou L.G."/>
            <person name="Ni X.B."/>
            <person name="Tian J.H."/>
            <person name="Sheng Y."/>
            <person name="Liu T."/>
            <person name="Pan Y.S."/>
            <person name="Xia L.Y."/>
            <person name="Li J."/>
            <person name="Zhao F."/>
            <person name="Cao W.C."/>
        </authorList>
    </citation>
    <scope>NUCLEOTIDE SEQUENCE</scope>
    <source>
        <strain evidence="2">Rsan-2018</strain>
    </source>
</reference>
<feature type="compositionally biased region" description="Basic and acidic residues" evidence="1">
    <location>
        <begin position="97"/>
        <end position="107"/>
    </location>
</feature>
<feature type="compositionally biased region" description="Basic residues" evidence="1">
    <location>
        <begin position="12"/>
        <end position="21"/>
    </location>
</feature>
<feature type="compositionally biased region" description="Polar residues" evidence="1">
    <location>
        <begin position="146"/>
        <end position="173"/>
    </location>
</feature>
<reference evidence="2" key="2">
    <citation type="submission" date="2021-09" db="EMBL/GenBank/DDBJ databases">
        <authorList>
            <person name="Jia N."/>
            <person name="Wang J."/>
            <person name="Shi W."/>
            <person name="Du L."/>
            <person name="Sun Y."/>
            <person name="Zhan W."/>
            <person name="Jiang J."/>
            <person name="Wang Q."/>
            <person name="Zhang B."/>
            <person name="Ji P."/>
            <person name="Sakyi L.B."/>
            <person name="Cui X."/>
            <person name="Yuan T."/>
            <person name="Jiang B."/>
            <person name="Yang W."/>
            <person name="Lam T.T.-Y."/>
            <person name="Chang Q."/>
            <person name="Ding S."/>
            <person name="Wang X."/>
            <person name="Zhu J."/>
            <person name="Ruan X."/>
            <person name="Zhao L."/>
            <person name="Wei J."/>
            <person name="Que T."/>
            <person name="Du C."/>
            <person name="Cheng J."/>
            <person name="Dai P."/>
            <person name="Han X."/>
            <person name="Huang E."/>
            <person name="Gao Y."/>
            <person name="Liu J."/>
            <person name="Shao H."/>
            <person name="Ye R."/>
            <person name="Li L."/>
            <person name="Wei W."/>
            <person name="Wang X."/>
            <person name="Wang C."/>
            <person name="Huo Q."/>
            <person name="Li W."/>
            <person name="Guo W."/>
            <person name="Chen H."/>
            <person name="Chen S."/>
            <person name="Zhou L."/>
            <person name="Zhou L."/>
            <person name="Ni X."/>
            <person name="Tian J."/>
            <person name="Zhou Y."/>
            <person name="Sheng Y."/>
            <person name="Liu T."/>
            <person name="Pan Y."/>
            <person name="Xia L."/>
            <person name="Li J."/>
            <person name="Zhao F."/>
            <person name="Cao W."/>
        </authorList>
    </citation>
    <scope>NUCLEOTIDE SEQUENCE</scope>
    <source>
        <strain evidence="2">Rsan-2018</strain>
        <tissue evidence="2">Larvae</tissue>
    </source>
</reference>
<sequence length="398" mass="43599">MESETTDTPKLKAGKSRRKPASRNVNDQDQAPEQELEALLPFEHGTPDVAGEQTTIRSARSRRMPALKCTDEDVPKSEDGATPSSSKAKRKPVSKATNEHLELDTRKSSNTVGPKETPASGKINEEKETSAEINNVNVALEDSTRPARSTRSYRTVASSKVDTNVLKQETVEQPQPKKTRAKRTQAPKKVHEEEVPSSSVELLAENVVSSEKEPTQSPVQVQRKRAIKQGRKDQNCEPTETFSPAQEVKDEVVAPPPTTTTRKGRGKRAFTSQEDGTETQLSTAEDDGGTIKKKRGRLPKQVAPPMDVLQDNGAEELSEKVGISSKSTRLRRVAASKQEPHDEALASDASHTDEAMVRRSKRKAVEATATLIDHAMVEVAPKKTRGRRAKAVESTHGE</sequence>
<evidence type="ECO:0000313" key="3">
    <source>
        <dbReference type="Proteomes" id="UP000821837"/>
    </source>
</evidence>
<dbReference type="EMBL" id="JABSTV010001245">
    <property type="protein sequence ID" value="KAH7981778.1"/>
    <property type="molecule type" value="Genomic_DNA"/>
</dbReference>
<name>A0A9D4QFZ1_RHISA</name>
<evidence type="ECO:0000256" key="1">
    <source>
        <dbReference type="SAM" id="MobiDB-lite"/>
    </source>
</evidence>
<evidence type="ECO:0000313" key="2">
    <source>
        <dbReference type="EMBL" id="KAH7981778.1"/>
    </source>
</evidence>
<feature type="compositionally biased region" description="Polar residues" evidence="1">
    <location>
        <begin position="270"/>
        <end position="283"/>
    </location>
</feature>
<comment type="caution">
    <text evidence="2">The sequence shown here is derived from an EMBL/GenBank/DDBJ whole genome shotgun (WGS) entry which is preliminary data.</text>
</comment>
<organism evidence="2 3">
    <name type="scientific">Rhipicephalus sanguineus</name>
    <name type="common">Brown dog tick</name>
    <name type="synonym">Ixodes sanguineus</name>
    <dbReference type="NCBI Taxonomy" id="34632"/>
    <lineage>
        <taxon>Eukaryota</taxon>
        <taxon>Metazoa</taxon>
        <taxon>Ecdysozoa</taxon>
        <taxon>Arthropoda</taxon>
        <taxon>Chelicerata</taxon>
        <taxon>Arachnida</taxon>
        <taxon>Acari</taxon>
        <taxon>Parasitiformes</taxon>
        <taxon>Ixodida</taxon>
        <taxon>Ixodoidea</taxon>
        <taxon>Ixodidae</taxon>
        <taxon>Rhipicephalinae</taxon>
        <taxon>Rhipicephalus</taxon>
        <taxon>Rhipicephalus</taxon>
    </lineage>
</organism>
<feature type="region of interest" description="Disordered" evidence="1">
    <location>
        <begin position="1"/>
        <end position="361"/>
    </location>
</feature>
<feature type="region of interest" description="Disordered" evidence="1">
    <location>
        <begin position="378"/>
        <end position="398"/>
    </location>
</feature>